<accession>D7SL67</accession>
<organism evidence="1 2">
    <name type="scientific">Vitis vinifera</name>
    <name type="common">Grape</name>
    <dbReference type="NCBI Taxonomy" id="29760"/>
    <lineage>
        <taxon>Eukaryota</taxon>
        <taxon>Viridiplantae</taxon>
        <taxon>Streptophyta</taxon>
        <taxon>Embryophyta</taxon>
        <taxon>Tracheophyta</taxon>
        <taxon>Spermatophyta</taxon>
        <taxon>Magnoliopsida</taxon>
        <taxon>eudicotyledons</taxon>
        <taxon>Gunneridae</taxon>
        <taxon>Pentapetalae</taxon>
        <taxon>rosids</taxon>
        <taxon>Vitales</taxon>
        <taxon>Vitaceae</taxon>
        <taxon>Viteae</taxon>
        <taxon>Vitis</taxon>
    </lineage>
</organism>
<gene>
    <name evidence="1" type="ordered locus">VIT_06s0004g01950</name>
</gene>
<dbReference type="PaxDb" id="29760-VIT_06s0004g01950.t01"/>
<evidence type="ECO:0000313" key="1">
    <source>
        <dbReference type="EMBL" id="CBI16395.3"/>
    </source>
</evidence>
<name>D7SL67_VITVI</name>
<dbReference type="Proteomes" id="UP000009183">
    <property type="component" value="Chromosome 6"/>
</dbReference>
<proteinExistence type="predicted"/>
<keyword evidence="2" id="KW-1185">Reference proteome</keyword>
<reference evidence="2" key="1">
    <citation type="journal article" date="2007" name="Nature">
        <title>The grapevine genome sequence suggests ancestral hexaploidization in major angiosperm phyla.</title>
        <authorList>
            <consortium name="The French-Italian Public Consortium for Grapevine Genome Characterization."/>
            <person name="Jaillon O."/>
            <person name="Aury J.-M."/>
            <person name="Noel B."/>
            <person name="Policriti A."/>
            <person name="Clepet C."/>
            <person name="Casagrande A."/>
            <person name="Choisne N."/>
            <person name="Aubourg S."/>
            <person name="Vitulo N."/>
            <person name="Jubin C."/>
            <person name="Vezzi A."/>
            <person name="Legeai F."/>
            <person name="Hugueney P."/>
            <person name="Dasilva C."/>
            <person name="Horner D."/>
            <person name="Mica E."/>
            <person name="Jublot D."/>
            <person name="Poulain J."/>
            <person name="Bruyere C."/>
            <person name="Billault A."/>
            <person name="Segurens B."/>
            <person name="Gouyvenoux M."/>
            <person name="Ugarte E."/>
            <person name="Cattonaro F."/>
            <person name="Anthouard V."/>
            <person name="Vico V."/>
            <person name="Del Fabbro C."/>
            <person name="Alaux M."/>
            <person name="Di Gaspero G."/>
            <person name="Dumas V."/>
            <person name="Felice N."/>
            <person name="Paillard S."/>
            <person name="Juman I."/>
            <person name="Moroldo M."/>
            <person name="Scalabrin S."/>
            <person name="Canaguier A."/>
            <person name="Le Clainche I."/>
            <person name="Malacrida G."/>
            <person name="Durand E."/>
            <person name="Pesole G."/>
            <person name="Laucou V."/>
            <person name="Chatelet P."/>
            <person name="Merdinoglu D."/>
            <person name="Delledonne M."/>
            <person name="Pezzotti M."/>
            <person name="Lecharny A."/>
            <person name="Scarpelli C."/>
            <person name="Artiguenave F."/>
            <person name="Pe M.E."/>
            <person name="Valle G."/>
            <person name="Morgante M."/>
            <person name="Caboche M."/>
            <person name="Adam-Blondon A.-F."/>
            <person name="Weissenbach J."/>
            <person name="Quetier F."/>
            <person name="Wincker P."/>
        </authorList>
    </citation>
    <scope>NUCLEOTIDE SEQUENCE [LARGE SCALE GENOMIC DNA]</scope>
    <source>
        <strain evidence="2">cv. Pinot noir / PN40024</strain>
    </source>
</reference>
<dbReference type="AlphaFoldDB" id="D7SL67"/>
<dbReference type="HOGENOM" id="CLU_3428838_0_0_1"/>
<sequence length="20" mass="2460">MTISCFISKIDRKNNLYKRE</sequence>
<dbReference type="InParanoid" id="D7SL67"/>
<protein>
    <submittedName>
        <fullName evidence="1">Uncharacterized protein</fullName>
    </submittedName>
</protein>
<dbReference type="EMBL" id="FN594951">
    <property type="protein sequence ID" value="CBI16395.3"/>
    <property type="molecule type" value="Genomic_DNA"/>
</dbReference>
<evidence type="ECO:0000313" key="2">
    <source>
        <dbReference type="Proteomes" id="UP000009183"/>
    </source>
</evidence>